<dbReference type="InterPro" id="IPR016040">
    <property type="entry name" value="NAD(P)-bd_dom"/>
</dbReference>
<dbReference type="AlphaFoldDB" id="A0A259TYB0"/>
<dbReference type="PANTHER" id="PTHR14097">
    <property type="entry name" value="OXIDOREDUCTASE HTATIP2"/>
    <property type="match status" value="1"/>
</dbReference>
<dbReference type="EMBL" id="MQWB01000001">
    <property type="protein sequence ID" value="OZC02680.1"/>
    <property type="molecule type" value="Genomic_DNA"/>
</dbReference>
<feature type="domain" description="NAD(P)-binding" evidence="1">
    <location>
        <begin position="15"/>
        <end position="167"/>
    </location>
</feature>
<dbReference type="Gene3D" id="3.40.50.720">
    <property type="entry name" value="NAD(P)-binding Rossmann-like Domain"/>
    <property type="match status" value="1"/>
</dbReference>
<dbReference type="RefSeq" id="WP_094547159.1">
    <property type="nucleotide sequence ID" value="NZ_MQWB01000001.1"/>
</dbReference>
<name>A0A259TYB0_9BACT</name>
<dbReference type="InParanoid" id="A0A259TYB0"/>
<keyword evidence="3" id="KW-1185">Reference proteome</keyword>
<protein>
    <recommendedName>
        <fullName evidence="1">NAD(P)-binding domain-containing protein</fullName>
    </recommendedName>
</protein>
<gene>
    <name evidence="2" type="ORF">BSZ36_06645</name>
</gene>
<reference evidence="2 3" key="1">
    <citation type="submission" date="2016-11" db="EMBL/GenBank/DDBJ databases">
        <title>Study of marine rhodopsin-containing bacteria.</title>
        <authorList>
            <person name="Yoshizawa S."/>
            <person name="Kumagai Y."/>
            <person name="Kogure K."/>
        </authorList>
    </citation>
    <scope>NUCLEOTIDE SEQUENCE [LARGE SCALE GENOMIC DNA]</scope>
    <source>
        <strain evidence="2 3">SG-29</strain>
    </source>
</reference>
<organism evidence="2 3">
    <name type="scientific">Rubricoccus marinus</name>
    <dbReference type="NCBI Taxonomy" id="716817"/>
    <lineage>
        <taxon>Bacteria</taxon>
        <taxon>Pseudomonadati</taxon>
        <taxon>Rhodothermota</taxon>
        <taxon>Rhodothermia</taxon>
        <taxon>Rhodothermales</taxon>
        <taxon>Rubricoccaceae</taxon>
        <taxon>Rubricoccus</taxon>
    </lineage>
</organism>
<dbReference type="InterPro" id="IPR036291">
    <property type="entry name" value="NAD(P)-bd_dom_sf"/>
</dbReference>
<evidence type="ECO:0000313" key="2">
    <source>
        <dbReference type="EMBL" id="OZC02680.1"/>
    </source>
</evidence>
<dbReference type="FunCoup" id="A0A259TYB0">
    <property type="interactions" value="231"/>
</dbReference>
<evidence type="ECO:0000313" key="3">
    <source>
        <dbReference type="Proteomes" id="UP000216446"/>
    </source>
</evidence>
<dbReference type="Pfam" id="PF13460">
    <property type="entry name" value="NAD_binding_10"/>
    <property type="match status" value="1"/>
</dbReference>
<proteinExistence type="predicted"/>
<accession>A0A259TYB0</accession>
<sequence>MPDRTASGRSLLLLGASGLVGGHVLRHAAHDPAWGRVVTLGRRPMPLASGTHEHHVVDFRDLDAHADLFGCDAVACCLGTTIKTAGSQEAFRFVDYDLPLAAARLAHTRGARAYGLVSAYGADADSRIFYNRTKGEAEDAVRAVGFEHVVLMRPSLLTGDRDEDRTGEKIGEALLRVFNPVLIGPLRPLRPTPAEDVAVVLTATLASATASGVEIVEPVEIRARATELQSASNA</sequence>
<evidence type="ECO:0000259" key="1">
    <source>
        <dbReference type="Pfam" id="PF13460"/>
    </source>
</evidence>
<dbReference type="Proteomes" id="UP000216446">
    <property type="component" value="Unassembled WGS sequence"/>
</dbReference>
<dbReference type="SUPFAM" id="SSF51735">
    <property type="entry name" value="NAD(P)-binding Rossmann-fold domains"/>
    <property type="match status" value="1"/>
</dbReference>
<dbReference type="PANTHER" id="PTHR14097:SF7">
    <property type="entry name" value="OXIDOREDUCTASE HTATIP2"/>
    <property type="match status" value="1"/>
</dbReference>
<comment type="caution">
    <text evidence="2">The sequence shown here is derived from an EMBL/GenBank/DDBJ whole genome shotgun (WGS) entry which is preliminary data.</text>
</comment>